<evidence type="ECO:0000313" key="2">
    <source>
        <dbReference type="EMBL" id="PWJ78155.1"/>
    </source>
</evidence>
<name>A0AB73T862_9FIRM</name>
<reference evidence="2 3" key="1">
    <citation type="submission" date="2018-05" db="EMBL/GenBank/DDBJ databases">
        <authorList>
            <person name="Goeker M."/>
            <person name="Huntemann M."/>
            <person name="Clum A."/>
            <person name="Pillay M."/>
            <person name="Palaniappan K."/>
            <person name="Varghese N."/>
            <person name="Mikhailova N."/>
            <person name="Stamatis D."/>
            <person name="Reddy T."/>
            <person name="Daum C."/>
            <person name="Shapiro N."/>
            <person name="Ivanova N."/>
            <person name="Kyrpides N."/>
            <person name="Woyke T."/>
        </authorList>
    </citation>
    <scope>NUCLEOTIDE SEQUENCE [LARGE SCALE GENOMIC DNA]</scope>
    <source>
        <strain evidence="2 3">DSM 26524</strain>
    </source>
</reference>
<sequence length="449" mass="49294">MFKKSMSLILTGAMLTLVFAGINNGGASEKAGKIIPDITKTESSEQVTLTIWDTFVDGSLGQAQEDIIAAYQEAHPNVTVERVAKDGATLSETLKAAFMSGDAPDLVYYEAGIGTVGNYVKAGYYEDLASVYDEYGWKDNIMSACWEIPSADGYVWGVGNEMETMSLYINQAIFDELGLDVPESIEELTEDMAVIKDSGYQVLANTLDSQWYNNMNFIGTVLYAYMTQDEIQDCMNNDGSWDKESVRKAVNCIQDWLDKGYFPAHPEVDGDQEQMFFSGDYACWITGNWEVGNITEKVDFTTSIYPFPGSASCADGGSQVNFSGGAYLVYSGSEVKDTAYQFIDFSINNPDTAKIWAEVGGTMPPYMKEYDVELSPLSERVVELLGDETLQNTAGINMWLGTASFDFFSKAGQNLAVQSLDEASFIAEAESARLQDIETGLTKGAFKVK</sequence>
<dbReference type="InterPro" id="IPR006059">
    <property type="entry name" value="SBP"/>
</dbReference>
<feature type="chain" id="PRO_5044491728" evidence="1">
    <location>
        <begin position="21"/>
        <end position="449"/>
    </location>
</feature>
<feature type="signal peptide" evidence="1">
    <location>
        <begin position="1"/>
        <end position="20"/>
    </location>
</feature>
<dbReference type="EMBL" id="QGGY01000002">
    <property type="protein sequence ID" value="PWJ78155.1"/>
    <property type="molecule type" value="Genomic_DNA"/>
</dbReference>
<dbReference type="Gene3D" id="3.40.190.10">
    <property type="entry name" value="Periplasmic binding protein-like II"/>
    <property type="match status" value="1"/>
</dbReference>
<evidence type="ECO:0000256" key="1">
    <source>
        <dbReference type="SAM" id="SignalP"/>
    </source>
</evidence>
<organism evidence="2 3">
    <name type="scientific">Murimonas intestini</name>
    <dbReference type="NCBI Taxonomy" id="1337051"/>
    <lineage>
        <taxon>Bacteria</taxon>
        <taxon>Bacillati</taxon>
        <taxon>Bacillota</taxon>
        <taxon>Clostridia</taxon>
        <taxon>Lachnospirales</taxon>
        <taxon>Lachnospiraceae</taxon>
        <taxon>Murimonas</taxon>
    </lineage>
</organism>
<keyword evidence="3" id="KW-1185">Reference proteome</keyword>
<dbReference type="PANTHER" id="PTHR43649:SF12">
    <property type="entry name" value="DIACETYLCHITOBIOSE BINDING PROTEIN DASA"/>
    <property type="match status" value="1"/>
</dbReference>
<dbReference type="PANTHER" id="PTHR43649">
    <property type="entry name" value="ARABINOSE-BINDING PROTEIN-RELATED"/>
    <property type="match status" value="1"/>
</dbReference>
<proteinExistence type="predicted"/>
<dbReference type="RefSeq" id="WP_109625088.1">
    <property type="nucleotide sequence ID" value="NZ_JANKBI010000005.1"/>
</dbReference>
<dbReference type="Pfam" id="PF13416">
    <property type="entry name" value="SBP_bac_8"/>
    <property type="match status" value="1"/>
</dbReference>
<dbReference type="InterPro" id="IPR050490">
    <property type="entry name" value="Bact_solute-bd_prot1"/>
</dbReference>
<evidence type="ECO:0000313" key="3">
    <source>
        <dbReference type="Proteomes" id="UP000245412"/>
    </source>
</evidence>
<gene>
    <name evidence="2" type="ORF">C7383_102291</name>
</gene>
<dbReference type="AlphaFoldDB" id="A0AB73T862"/>
<keyword evidence="1" id="KW-0732">Signal</keyword>
<dbReference type="SUPFAM" id="SSF53850">
    <property type="entry name" value="Periplasmic binding protein-like II"/>
    <property type="match status" value="1"/>
</dbReference>
<comment type="caution">
    <text evidence="2">The sequence shown here is derived from an EMBL/GenBank/DDBJ whole genome shotgun (WGS) entry which is preliminary data.</text>
</comment>
<dbReference type="Proteomes" id="UP000245412">
    <property type="component" value="Unassembled WGS sequence"/>
</dbReference>
<accession>A0AB73T862</accession>
<protein>
    <submittedName>
        <fullName evidence="2">Carbohydrate ABC transporter substrate-binding protein (CUT1 family)</fullName>
    </submittedName>
</protein>